<dbReference type="RefSeq" id="WP_377488886.1">
    <property type="nucleotide sequence ID" value="NZ_JBHUOX010000020.1"/>
</dbReference>
<evidence type="ECO:0000259" key="1">
    <source>
        <dbReference type="Pfam" id="PF13333"/>
    </source>
</evidence>
<dbReference type="InterPro" id="IPR012337">
    <property type="entry name" value="RNaseH-like_sf"/>
</dbReference>
<proteinExistence type="predicted"/>
<organism evidence="2 3">
    <name type="scientific">Pontibacter toksunensis</name>
    <dbReference type="NCBI Taxonomy" id="1332631"/>
    <lineage>
        <taxon>Bacteria</taxon>
        <taxon>Pseudomonadati</taxon>
        <taxon>Bacteroidota</taxon>
        <taxon>Cytophagia</taxon>
        <taxon>Cytophagales</taxon>
        <taxon>Hymenobacteraceae</taxon>
        <taxon>Pontibacter</taxon>
    </lineage>
</organism>
<evidence type="ECO:0000313" key="2">
    <source>
        <dbReference type="EMBL" id="MFD3002795.1"/>
    </source>
</evidence>
<dbReference type="SUPFAM" id="SSF53098">
    <property type="entry name" value="Ribonuclease H-like"/>
    <property type="match status" value="1"/>
</dbReference>
<keyword evidence="3" id="KW-1185">Reference proteome</keyword>
<gene>
    <name evidence="2" type="ORF">ACFS7Z_20665</name>
</gene>
<dbReference type="EMBL" id="JBHUOX010000020">
    <property type="protein sequence ID" value="MFD3002795.1"/>
    <property type="molecule type" value="Genomic_DNA"/>
</dbReference>
<dbReference type="Proteomes" id="UP001597641">
    <property type="component" value="Unassembled WGS sequence"/>
</dbReference>
<name>A0ABW6BYB4_9BACT</name>
<feature type="domain" description="Integrase catalytic" evidence="1">
    <location>
        <begin position="1"/>
        <end position="48"/>
    </location>
</feature>
<comment type="caution">
    <text evidence="2">The sequence shown here is derived from an EMBL/GenBank/DDBJ whole genome shotgun (WGS) entry which is preliminary data.</text>
</comment>
<reference evidence="3" key="1">
    <citation type="journal article" date="2019" name="Int. J. Syst. Evol. Microbiol.">
        <title>The Global Catalogue of Microorganisms (GCM) 10K type strain sequencing project: providing services to taxonomists for standard genome sequencing and annotation.</title>
        <authorList>
            <consortium name="The Broad Institute Genomics Platform"/>
            <consortium name="The Broad Institute Genome Sequencing Center for Infectious Disease"/>
            <person name="Wu L."/>
            <person name="Ma J."/>
        </authorList>
    </citation>
    <scope>NUCLEOTIDE SEQUENCE [LARGE SCALE GENOMIC DNA]</scope>
    <source>
        <strain evidence="3">KCTC 23984</strain>
    </source>
</reference>
<accession>A0ABW6BYB4</accession>
<dbReference type="InterPro" id="IPR001584">
    <property type="entry name" value="Integrase_cat-core"/>
</dbReference>
<dbReference type="PANTHER" id="PTHR46889:SF4">
    <property type="entry name" value="TRANSPOSASE INSO FOR INSERTION SEQUENCE ELEMENT IS911B-RELATED"/>
    <property type="match status" value="1"/>
</dbReference>
<dbReference type="PANTHER" id="PTHR46889">
    <property type="entry name" value="TRANSPOSASE INSF FOR INSERTION SEQUENCE IS3B-RELATED"/>
    <property type="match status" value="1"/>
</dbReference>
<dbReference type="Pfam" id="PF13333">
    <property type="entry name" value="rve_2"/>
    <property type="match status" value="1"/>
</dbReference>
<sequence>MKTEMVYHHKFATMAEAKLTVFEYIESFYNRKRRHSALGYRTPCLYENLLYRKAMAA</sequence>
<evidence type="ECO:0000313" key="3">
    <source>
        <dbReference type="Proteomes" id="UP001597641"/>
    </source>
</evidence>
<protein>
    <submittedName>
        <fullName evidence="2">IS3 family transposase</fullName>
    </submittedName>
</protein>
<dbReference type="InterPro" id="IPR050900">
    <property type="entry name" value="Transposase_IS3/IS150/IS904"/>
</dbReference>